<dbReference type="InterPro" id="IPR025714">
    <property type="entry name" value="Methyltranfer_dom"/>
</dbReference>
<proteinExistence type="predicted"/>
<dbReference type="InterPro" id="IPR029063">
    <property type="entry name" value="SAM-dependent_MTases_sf"/>
</dbReference>
<dbReference type="PANTHER" id="PTHR43861:SF1">
    <property type="entry name" value="TRANS-ACONITATE 2-METHYLTRANSFERASE"/>
    <property type="match status" value="1"/>
</dbReference>
<dbReference type="Gene3D" id="3.40.50.150">
    <property type="entry name" value="Vaccinia Virus protein VP39"/>
    <property type="match status" value="1"/>
</dbReference>
<dbReference type="PANTHER" id="PTHR43861">
    <property type="entry name" value="TRANS-ACONITATE 2-METHYLTRANSFERASE-RELATED"/>
    <property type="match status" value="1"/>
</dbReference>
<dbReference type="Pfam" id="PF13847">
    <property type="entry name" value="Methyltransf_31"/>
    <property type="match status" value="1"/>
</dbReference>
<name>A0A382A8U1_9ZZZZ</name>
<dbReference type="SUPFAM" id="SSF53335">
    <property type="entry name" value="S-adenosyl-L-methionine-dependent methyltransferases"/>
    <property type="match status" value="1"/>
</dbReference>
<dbReference type="EMBL" id="UINC01024393">
    <property type="protein sequence ID" value="SVA97910.1"/>
    <property type="molecule type" value="Genomic_DNA"/>
</dbReference>
<organism evidence="2">
    <name type="scientific">marine metagenome</name>
    <dbReference type="NCBI Taxonomy" id="408172"/>
    <lineage>
        <taxon>unclassified sequences</taxon>
        <taxon>metagenomes</taxon>
        <taxon>ecological metagenomes</taxon>
    </lineage>
</organism>
<evidence type="ECO:0000313" key="2">
    <source>
        <dbReference type="EMBL" id="SVA97910.1"/>
    </source>
</evidence>
<protein>
    <recommendedName>
        <fullName evidence="1">Methyltransferase domain-containing protein</fullName>
    </recommendedName>
</protein>
<sequence length="282" mass="30819">MNNTVRINAEEHKYWNSDSADYWVSQKTALDQLLEPWARLLVGAAQLSGGEQIADIGCGTGATTLEFAASVGTGGRVTGIDLSRKLIDSAINSARERAIRNVIFVEADAAEYRFPCPQDLIVSRCGVMFFGDLVAAFSNLRSGLARTGRILLVVWRAPEQNEWYQFPVRCAAAFSDQEPKYDPDAPGAFTLADPSKVKQILVSAGFRNIQLRAVTEKLCVGQTVKSAAEMFMAMGAIRNLLDGADVELLDQVKCHMSQGLEAYRQESGVYMNGTCWLVHASA</sequence>
<accession>A0A382A8U1</accession>
<feature type="domain" description="Methyltransferase" evidence="1">
    <location>
        <begin position="49"/>
        <end position="156"/>
    </location>
</feature>
<reference evidence="2" key="1">
    <citation type="submission" date="2018-05" db="EMBL/GenBank/DDBJ databases">
        <authorList>
            <person name="Lanie J.A."/>
            <person name="Ng W.-L."/>
            <person name="Kazmierczak K.M."/>
            <person name="Andrzejewski T.M."/>
            <person name="Davidsen T.M."/>
            <person name="Wayne K.J."/>
            <person name="Tettelin H."/>
            <person name="Glass J.I."/>
            <person name="Rusch D."/>
            <person name="Podicherti R."/>
            <person name="Tsui H.-C.T."/>
            <person name="Winkler M.E."/>
        </authorList>
    </citation>
    <scope>NUCLEOTIDE SEQUENCE</scope>
</reference>
<evidence type="ECO:0000259" key="1">
    <source>
        <dbReference type="Pfam" id="PF13847"/>
    </source>
</evidence>
<gene>
    <name evidence="2" type="ORF">METZ01_LOCUS150764</name>
</gene>
<dbReference type="CDD" id="cd02440">
    <property type="entry name" value="AdoMet_MTases"/>
    <property type="match status" value="1"/>
</dbReference>
<dbReference type="AlphaFoldDB" id="A0A382A8U1"/>